<protein>
    <recommendedName>
        <fullName evidence="3">C2H2-type domain-containing protein</fullName>
    </recommendedName>
</protein>
<accession>A0A9Q1K5X8</accession>
<dbReference type="Gene3D" id="3.30.160.60">
    <property type="entry name" value="Classic Zinc Finger"/>
    <property type="match status" value="1"/>
</dbReference>
<evidence type="ECO:0000259" key="3">
    <source>
        <dbReference type="PROSITE" id="PS50157"/>
    </source>
</evidence>
<dbReference type="PROSITE" id="PS50157">
    <property type="entry name" value="ZINC_FINGER_C2H2_2"/>
    <property type="match status" value="1"/>
</dbReference>
<feature type="domain" description="C2H2-type" evidence="3">
    <location>
        <begin position="64"/>
        <end position="91"/>
    </location>
</feature>
<evidence type="ECO:0000256" key="2">
    <source>
        <dbReference type="SAM" id="MobiDB-lite"/>
    </source>
</evidence>
<feature type="region of interest" description="Disordered" evidence="2">
    <location>
        <begin position="1"/>
        <end position="32"/>
    </location>
</feature>
<reference evidence="4" key="1">
    <citation type="submission" date="2022-04" db="EMBL/GenBank/DDBJ databases">
        <title>Carnegiea gigantea Genome sequencing and assembly v2.</title>
        <authorList>
            <person name="Copetti D."/>
            <person name="Sanderson M.J."/>
            <person name="Burquez A."/>
            <person name="Wojciechowski M.F."/>
        </authorList>
    </citation>
    <scope>NUCLEOTIDE SEQUENCE</scope>
    <source>
        <strain evidence="4">SGP5-SGP5p</strain>
        <tissue evidence="4">Aerial part</tissue>
    </source>
</reference>
<dbReference type="OrthoDB" id="1933825at2759"/>
<keyword evidence="1" id="KW-0863">Zinc-finger</keyword>
<dbReference type="AlphaFoldDB" id="A0A9Q1K5X8"/>
<dbReference type="EMBL" id="JAKOGI010000320">
    <property type="protein sequence ID" value="KAJ8437001.1"/>
    <property type="molecule type" value="Genomic_DNA"/>
</dbReference>
<dbReference type="SUPFAM" id="SSF57667">
    <property type="entry name" value="beta-beta-alpha zinc fingers"/>
    <property type="match status" value="1"/>
</dbReference>
<gene>
    <name evidence="4" type="ORF">Cgig2_010346</name>
</gene>
<evidence type="ECO:0000313" key="4">
    <source>
        <dbReference type="EMBL" id="KAJ8437001.1"/>
    </source>
</evidence>
<dbReference type="GO" id="GO:0008270">
    <property type="term" value="F:zinc ion binding"/>
    <property type="evidence" value="ECO:0007669"/>
    <property type="project" value="UniProtKB-KW"/>
</dbReference>
<sequence>MSSEREDDQNPTQDNHENDESDISYDDKGNWLSLSLNPDDQASLLNTNTTSEPRPSVGGSNKMFACNFCHRRFFSSQALGGHQNAHKRERRAAKRHKLLMKEMGFSNHVYGPPVHLVRTLGVQVQPHSALVHKPVYRDGSSAGAAPFSGLSHGFVTPWTTSYVVEPRLGIGLAGQLPSYVIL</sequence>
<dbReference type="InterPro" id="IPR036236">
    <property type="entry name" value="Znf_C2H2_sf"/>
</dbReference>
<dbReference type="PANTHER" id="PTHR47593">
    <property type="entry name" value="ZINC FINGER PROTEIN 4-LIKE"/>
    <property type="match status" value="1"/>
</dbReference>
<evidence type="ECO:0000256" key="1">
    <source>
        <dbReference type="PROSITE-ProRule" id="PRU00042"/>
    </source>
</evidence>
<dbReference type="InterPro" id="IPR013087">
    <property type="entry name" value="Znf_C2H2_type"/>
</dbReference>
<keyword evidence="5" id="KW-1185">Reference proteome</keyword>
<keyword evidence="1" id="KW-0862">Zinc</keyword>
<dbReference type="PROSITE" id="PS00028">
    <property type="entry name" value="ZINC_FINGER_C2H2_1"/>
    <property type="match status" value="1"/>
</dbReference>
<comment type="caution">
    <text evidence="4">The sequence shown here is derived from an EMBL/GenBank/DDBJ whole genome shotgun (WGS) entry which is preliminary data.</text>
</comment>
<dbReference type="Proteomes" id="UP001153076">
    <property type="component" value="Unassembled WGS sequence"/>
</dbReference>
<name>A0A9Q1K5X8_9CARY</name>
<proteinExistence type="predicted"/>
<dbReference type="InterPro" id="IPR053266">
    <property type="entry name" value="Zinc_finger_protein_7"/>
</dbReference>
<keyword evidence="1" id="KW-0479">Metal-binding</keyword>
<dbReference type="PANTHER" id="PTHR47593:SF9">
    <property type="entry name" value="C2H2-TYPE DOMAIN-CONTAINING PROTEIN"/>
    <property type="match status" value="1"/>
</dbReference>
<organism evidence="4 5">
    <name type="scientific">Carnegiea gigantea</name>
    <dbReference type="NCBI Taxonomy" id="171969"/>
    <lineage>
        <taxon>Eukaryota</taxon>
        <taxon>Viridiplantae</taxon>
        <taxon>Streptophyta</taxon>
        <taxon>Embryophyta</taxon>
        <taxon>Tracheophyta</taxon>
        <taxon>Spermatophyta</taxon>
        <taxon>Magnoliopsida</taxon>
        <taxon>eudicotyledons</taxon>
        <taxon>Gunneridae</taxon>
        <taxon>Pentapetalae</taxon>
        <taxon>Caryophyllales</taxon>
        <taxon>Cactineae</taxon>
        <taxon>Cactaceae</taxon>
        <taxon>Cactoideae</taxon>
        <taxon>Echinocereeae</taxon>
        <taxon>Carnegiea</taxon>
    </lineage>
</organism>
<evidence type="ECO:0000313" key="5">
    <source>
        <dbReference type="Proteomes" id="UP001153076"/>
    </source>
</evidence>